<name>A0A8X8Y052_SALSN</name>
<evidence type="ECO:0000256" key="1">
    <source>
        <dbReference type="SAM" id="Phobius"/>
    </source>
</evidence>
<keyword evidence="1" id="KW-1133">Transmembrane helix</keyword>
<evidence type="ECO:0000313" key="3">
    <source>
        <dbReference type="EMBL" id="KAG6421777.1"/>
    </source>
</evidence>
<dbReference type="InterPro" id="IPR004332">
    <property type="entry name" value="Transposase_MuDR"/>
</dbReference>
<dbReference type="EMBL" id="PNBA02000006">
    <property type="protein sequence ID" value="KAG6421777.1"/>
    <property type="molecule type" value="Genomic_DNA"/>
</dbReference>
<keyword evidence="1" id="KW-0472">Membrane</keyword>
<protein>
    <recommendedName>
        <fullName evidence="2">Transposase MuDR plant domain-containing protein</fullName>
    </recommendedName>
</protein>
<feature type="domain" description="Transposase MuDR plant" evidence="2">
    <location>
        <begin position="159"/>
        <end position="217"/>
    </location>
</feature>
<evidence type="ECO:0000313" key="4">
    <source>
        <dbReference type="Proteomes" id="UP000298416"/>
    </source>
</evidence>
<feature type="transmembrane region" description="Helical" evidence="1">
    <location>
        <begin position="225"/>
        <end position="247"/>
    </location>
</feature>
<proteinExistence type="predicted"/>
<dbReference type="AlphaFoldDB" id="A0A8X8Y052"/>
<reference evidence="3" key="1">
    <citation type="submission" date="2018-01" db="EMBL/GenBank/DDBJ databases">
        <authorList>
            <person name="Mao J.F."/>
        </authorList>
    </citation>
    <scope>NUCLEOTIDE SEQUENCE</scope>
    <source>
        <strain evidence="3">Huo1</strain>
        <tissue evidence="3">Leaf</tissue>
    </source>
</reference>
<keyword evidence="4" id="KW-1185">Reference proteome</keyword>
<accession>A0A8X8Y052</accession>
<evidence type="ECO:0000259" key="2">
    <source>
        <dbReference type="Pfam" id="PF03108"/>
    </source>
</evidence>
<reference evidence="3" key="2">
    <citation type="submission" date="2020-08" db="EMBL/GenBank/DDBJ databases">
        <title>Plant Genome Project.</title>
        <authorList>
            <person name="Zhang R.-G."/>
        </authorList>
    </citation>
    <scope>NUCLEOTIDE SEQUENCE</scope>
    <source>
        <strain evidence="3">Huo1</strain>
        <tissue evidence="3">Leaf</tissue>
    </source>
</reference>
<organism evidence="3">
    <name type="scientific">Salvia splendens</name>
    <name type="common">Scarlet sage</name>
    <dbReference type="NCBI Taxonomy" id="180675"/>
    <lineage>
        <taxon>Eukaryota</taxon>
        <taxon>Viridiplantae</taxon>
        <taxon>Streptophyta</taxon>
        <taxon>Embryophyta</taxon>
        <taxon>Tracheophyta</taxon>
        <taxon>Spermatophyta</taxon>
        <taxon>Magnoliopsida</taxon>
        <taxon>eudicotyledons</taxon>
        <taxon>Gunneridae</taxon>
        <taxon>Pentapetalae</taxon>
        <taxon>asterids</taxon>
        <taxon>lamiids</taxon>
        <taxon>Lamiales</taxon>
        <taxon>Lamiaceae</taxon>
        <taxon>Nepetoideae</taxon>
        <taxon>Mentheae</taxon>
        <taxon>Salviinae</taxon>
        <taxon>Salvia</taxon>
        <taxon>Salvia subgen. Calosphace</taxon>
        <taxon>core Calosphace</taxon>
    </lineage>
</organism>
<sequence length="264" mass="30199">MQMLTYLSHIIRTVSIFIDGGRRLEDGFEEKSQEVAAENIGKNVGDDEESSCDIDLNYYPSESEDIDNELTDTELFDENDIVVKERNIVAYDDITKLLEGCVGNDDNENISDYASSDSDVHSFESDDNDDDIGHFKCRRRRVVYNPKCDHRILNIRFRMQFQDVSECKEALTTCAIEAGKFIHFKRVEKDRLEAKCNPPCPWRVYASVVRDKKIVEIKAYDAPVVGLYVAFALYGLYAPAIGLYGMTRLSPYTGYMRPLLGYMV</sequence>
<dbReference type="Pfam" id="PF03108">
    <property type="entry name" value="DBD_Tnp_Mut"/>
    <property type="match status" value="1"/>
</dbReference>
<gene>
    <name evidence="3" type="ORF">SASPL_118334</name>
</gene>
<comment type="caution">
    <text evidence="3">The sequence shown here is derived from an EMBL/GenBank/DDBJ whole genome shotgun (WGS) entry which is preliminary data.</text>
</comment>
<keyword evidence="1" id="KW-0812">Transmembrane</keyword>
<dbReference type="Proteomes" id="UP000298416">
    <property type="component" value="Unassembled WGS sequence"/>
</dbReference>